<dbReference type="GO" id="GO:0005524">
    <property type="term" value="F:ATP binding"/>
    <property type="evidence" value="ECO:0007669"/>
    <property type="project" value="UniProtKB-KW"/>
</dbReference>
<organism evidence="13 14">
    <name type="scientific">Hondaea fermentalgiana</name>
    <dbReference type="NCBI Taxonomy" id="2315210"/>
    <lineage>
        <taxon>Eukaryota</taxon>
        <taxon>Sar</taxon>
        <taxon>Stramenopiles</taxon>
        <taxon>Bigyra</taxon>
        <taxon>Labyrinthulomycetes</taxon>
        <taxon>Thraustochytrida</taxon>
        <taxon>Thraustochytriidae</taxon>
        <taxon>Hondaea</taxon>
    </lineage>
</organism>
<feature type="region of interest" description="Disordered" evidence="9">
    <location>
        <begin position="1"/>
        <end position="61"/>
    </location>
</feature>
<keyword evidence="6" id="KW-0862">Zinc</keyword>
<sequence>MDNAPPRRRSTRQSAARCAAKEKEKETAAKEAKAKAEAGPKGKAKKTPRNKAGGNAAGASANVKQEDEYDVWHTRYTVSYDKIGSKVPETISFFTGKPAQLPQDWAQGCGGDRAAQYSHICSQGLRGYDPAKSLAKNELRPYFDAFRRVGYIDMRLKGRDSFVKNWLMYTPSGPHKSYTLATMTGNKETPKAILQRLLWRHDTGEPAAVESPVSMAKLRKAVYGGKVQVKHEAHDGTEYSPEELLEWIDMVTTYQHPRVSPWRTPFVRCVSQIEQRSKTEVRARFHLYVNRLLFYMIADEGLRVLFRILRPSGGIVAPLSKQWTGEPVFRKSLDGASTRQGDQFTVTSLLGSHESVGYAQYKASPPGLALEMRDYQLQTLQWMVDQERLPRGLNGCFWEERAWTPTLQEEAEEAVTTGRKASSRQKGTKVEAKAETESTESNMEESFFFSSELGELRLQKPPLVRGGLVCEEMGLGKTLEFIALILHDRVSPEVDYAPREDLYASQASLFVVPDALLPQWAEELEKSPDDVAEDIIFSNVMTRRRGPDTEKAAQDLAACDIVLATYRSVQQCSLLINMVHWRRVCLDEMQEIRSSTTVLASKCRSITARARWMISGTPVYTGIDDIHGELNFLGVIPFCLPDNSDGFWGRCVKTPYEARDEKSLSRLGLLLSHIMMRHSKKQTYIANPSKTILELPVATMRFVGVPLASPERALYRYIEVLVNRAVGLMEVRNQRRSMRNAQSRPWAVGAELLRTFASSPQLVSGGNGAPQQLSNLNTFVRDLLQTLRARDVLRNREESRVISDIFSGFPALPGDELRDLLLSAEAAVASKSSSSRGGRGGASGASAMVSSLNRQQYAATAGAGAGAAAGAVREHILERLNETKDKLETAIRGSSEALCSAKGGSLPRLRWRWAVQAITSGKYLAMRMMQSRNDENVRVEVLAYGQKRAVSGILFRRAARVMRCVKRLEEAQAEVDAAFRRYEQMSSEQLCSELASLSSEFHYEIVIDQETSLMDFGRQRERTTIKLQFPGRETSVKLTDDPVGIRRRLIDSILPLHHGHRCLERVVQVLRADFDETCSPGIGLTLPILPVALTLQGARFEARFAAGGKRAFYLVSKLLAVDESAGAIKVRFLDGEERLLAASDVRYVSPYAAPDKANVEAEEEKTEIARLTLLDVCKRVGLNRESLDRIAAEESLAQTSLMSIHGINLDKLQKLMVDSDREALAARRLERVLDGAHADIVARLFNAPLKRDPSLRTRVREWYCSKSASERRVDDLIVLVGVDSEIERAALRAALSHHFGVSSALLDAPYASFSVQFGLKGDALSSASSSAATGGSTAAGSIGDDGEMRPAFELAGKAQLMARVASMSPTRTSNRPTEYQISKVLHVDDRVRAARVRLEDDSVREIPWSEIIVSSSVSSAIISDDRKTKMIANGVKHAGKRRRREVEDAAESASEDENAVQEEESDLGSRASSKKRRTGPASRGGHRLAFQATRGSAVIYADEIVRVDFDEGEITVRRADTGLVEVFDWAHMLVDHEWHGAVKNMHEAVSEKFSRIAVLEATIAEQSKLAQDLRTYANTLQAAYERGASRVDTLERQGLMALQELIDKTNVPECGICLDKMERPTCTMCIHLFCEGCIEQHIKATEGRMWHMLRNEARRFPCPLCRRKLTYNEIYRVLEPSSKMDALGVASASGDVDNENAETKDCEVEAGKKEESKDKGKTSRVTRKVTRSMRRGNEAVEDENGDDEDAGEGGEREEDGGAMDTSPNDNEVVESIGLPSAARWSACPDAEETSRELARFALSEAATQSVVSRVGLEALSTNFINLLAAVTGFQGHANPSEQNREKRGSKMARVVSDLKRFATQEGKTVVFSQQRHTVLHLSSVLQQEEVLHARIVKGDRVPVLRTALEAFLKNDAVRVLVLQSSSAAAGLTLTIATRVLLFEPFLKQGEEQQAINRVHRIGQTRPVETICYFTRGTVEDRVLAWRMERNRVTVQDAEDELLVDPDEAGVSGGVSNQERALGSRRYLRFITGMSEAATSTEEEDEENRRVDGDHDVAADRDQEDEDEANEDSDLDSLDSSESDLSIARQRPQSSNGVRSRESSVVEMLWDSSSEDDYDHDVFNPF</sequence>
<feature type="compositionally biased region" description="Low complexity" evidence="9">
    <location>
        <begin position="50"/>
        <end position="61"/>
    </location>
</feature>
<dbReference type="PROSITE" id="PS51194">
    <property type="entry name" value="HELICASE_CTER"/>
    <property type="match status" value="1"/>
</dbReference>
<comment type="caution">
    <text evidence="13">The sequence shown here is derived from an EMBL/GenBank/DDBJ whole genome shotgun (WGS) entry which is preliminary data.</text>
</comment>
<dbReference type="GO" id="GO:0005634">
    <property type="term" value="C:nucleus"/>
    <property type="evidence" value="ECO:0007669"/>
    <property type="project" value="TreeGrafter"/>
</dbReference>
<feature type="compositionally biased region" description="Basic and acidic residues" evidence="9">
    <location>
        <begin position="19"/>
        <end position="40"/>
    </location>
</feature>
<evidence type="ECO:0000256" key="1">
    <source>
        <dbReference type="ARBA" id="ARBA00022723"/>
    </source>
</evidence>
<keyword evidence="14" id="KW-1185">Reference proteome</keyword>
<dbReference type="GO" id="GO:0008270">
    <property type="term" value="F:zinc ion binding"/>
    <property type="evidence" value="ECO:0007669"/>
    <property type="project" value="UniProtKB-KW"/>
</dbReference>
<feature type="compositionally biased region" description="Acidic residues" evidence="9">
    <location>
        <begin position="1739"/>
        <end position="1761"/>
    </location>
</feature>
<feature type="region of interest" description="Disordered" evidence="9">
    <location>
        <begin position="2035"/>
        <end position="2125"/>
    </location>
</feature>
<dbReference type="SMART" id="SM00487">
    <property type="entry name" value="DEXDc"/>
    <property type="match status" value="1"/>
</dbReference>
<feature type="compositionally biased region" description="Basic residues" evidence="9">
    <location>
        <begin position="1"/>
        <end position="11"/>
    </location>
</feature>
<dbReference type="PANTHER" id="PTHR45626">
    <property type="entry name" value="TRANSCRIPTION TERMINATION FACTOR 2-RELATED"/>
    <property type="match status" value="1"/>
</dbReference>
<feature type="compositionally biased region" description="Basic and acidic residues" evidence="9">
    <location>
        <begin position="1701"/>
        <end position="1721"/>
    </location>
</feature>
<feature type="domain" description="Helicase ATP-binding" evidence="11">
    <location>
        <begin position="458"/>
        <end position="636"/>
    </location>
</feature>
<dbReference type="EMBL" id="BEYU01000074">
    <property type="protein sequence ID" value="GBG30252.1"/>
    <property type="molecule type" value="Genomic_DNA"/>
</dbReference>
<evidence type="ECO:0000256" key="5">
    <source>
        <dbReference type="ARBA" id="ARBA00022806"/>
    </source>
</evidence>
<dbReference type="InterPro" id="IPR049730">
    <property type="entry name" value="SNF2/RAD54-like_C"/>
</dbReference>
<dbReference type="PROSITE" id="PS00518">
    <property type="entry name" value="ZF_RING_1"/>
    <property type="match status" value="1"/>
</dbReference>
<dbReference type="InterPro" id="IPR017907">
    <property type="entry name" value="Znf_RING_CS"/>
</dbReference>
<dbReference type="Gene3D" id="3.40.50.300">
    <property type="entry name" value="P-loop containing nucleotide triphosphate hydrolases"/>
    <property type="match status" value="1"/>
</dbReference>
<dbReference type="InterPro" id="IPR001650">
    <property type="entry name" value="Helicase_C-like"/>
</dbReference>
<feature type="compositionally biased region" description="Acidic residues" evidence="9">
    <location>
        <begin position="2061"/>
        <end position="2081"/>
    </location>
</feature>
<evidence type="ECO:0000256" key="2">
    <source>
        <dbReference type="ARBA" id="ARBA00022741"/>
    </source>
</evidence>
<accession>A0A2R5GH79</accession>
<feature type="region of interest" description="Disordered" evidence="9">
    <location>
        <begin position="1433"/>
        <end position="1486"/>
    </location>
</feature>
<dbReference type="Gene3D" id="3.40.50.10810">
    <property type="entry name" value="Tandem AAA-ATPase domain"/>
    <property type="match status" value="1"/>
</dbReference>
<dbReference type="InterPro" id="IPR014001">
    <property type="entry name" value="Helicase_ATP-bd"/>
</dbReference>
<dbReference type="GO" id="GO:0006281">
    <property type="term" value="P:DNA repair"/>
    <property type="evidence" value="ECO:0007669"/>
    <property type="project" value="TreeGrafter"/>
</dbReference>
<dbReference type="Pfam" id="PF00097">
    <property type="entry name" value="zf-C3HC4"/>
    <property type="match status" value="1"/>
</dbReference>
<gene>
    <name evidence="13" type="ORF">FCC1311_064722</name>
</gene>
<reference evidence="13 14" key="1">
    <citation type="submission" date="2017-12" db="EMBL/GenBank/DDBJ databases">
        <title>Sequencing, de novo assembly and annotation of complete genome of a new Thraustochytrid species, strain FCC1311.</title>
        <authorList>
            <person name="Sedici K."/>
            <person name="Godart F."/>
            <person name="Aiese Cigliano R."/>
            <person name="Sanseverino W."/>
            <person name="Barakat M."/>
            <person name="Ortet P."/>
            <person name="Marechal E."/>
            <person name="Cagnac O."/>
            <person name="Amato A."/>
        </authorList>
    </citation>
    <scope>NUCLEOTIDE SEQUENCE [LARGE SCALE GENOMIC DNA]</scope>
</reference>
<dbReference type="Pfam" id="PF00176">
    <property type="entry name" value="SNF2-rel_dom"/>
    <property type="match status" value="1"/>
</dbReference>
<dbReference type="Pfam" id="PF00271">
    <property type="entry name" value="Helicase_C"/>
    <property type="match status" value="1"/>
</dbReference>
<keyword evidence="7" id="KW-0067">ATP-binding</keyword>
<dbReference type="CDD" id="cd18793">
    <property type="entry name" value="SF2_C_SNF"/>
    <property type="match status" value="1"/>
</dbReference>
<evidence type="ECO:0000256" key="3">
    <source>
        <dbReference type="ARBA" id="ARBA00022771"/>
    </source>
</evidence>
<feature type="region of interest" description="Disordered" evidence="9">
    <location>
        <begin position="1693"/>
        <end position="1772"/>
    </location>
</feature>
<evidence type="ECO:0000313" key="14">
    <source>
        <dbReference type="Proteomes" id="UP000241890"/>
    </source>
</evidence>
<evidence type="ECO:0000259" key="12">
    <source>
        <dbReference type="PROSITE" id="PS51194"/>
    </source>
</evidence>
<evidence type="ECO:0000256" key="7">
    <source>
        <dbReference type="ARBA" id="ARBA00022840"/>
    </source>
</evidence>
<dbReference type="PROSITE" id="PS51192">
    <property type="entry name" value="HELICASE_ATP_BIND_1"/>
    <property type="match status" value="1"/>
</dbReference>
<proteinExistence type="predicted"/>
<evidence type="ECO:0000256" key="8">
    <source>
        <dbReference type="PROSITE-ProRule" id="PRU00175"/>
    </source>
</evidence>
<protein>
    <submittedName>
        <fullName evidence="13">DNA repair protein rad5</fullName>
    </submittedName>
</protein>
<feature type="domain" description="Helicase C-terminal" evidence="12">
    <location>
        <begin position="1857"/>
        <end position="2010"/>
    </location>
</feature>
<dbReference type="InterPro" id="IPR027417">
    <property type="entry name" value="P-loop_NTPase"/>
</dbReference>
<feature type="compositionally biased region" description="Basic and acidic residues" evidence="9">
    <location>
        <begin position="2046"/>
        <end position="2060"/>
    </location>
</feature>
<dbReference type="InterPro" id="IPR038718">
    <property type="entry name" value="SNF2-like_sf"/>
</dbReference>
<evidence type="ECO:0000256" key="6">
    <source>
        <dbReference type="ARBA" id="ARBA00022833"/>
    </source>
</evidence>
<evidence type="ECO:0000313" key="13">
    <source>
        <dbReference type="EMBL" id="GBG30252.1"/>
    </source>
</evidence>
<dbReference type="SUPFAM" id="SSF52540">
    <property type="entry name" value="P-loop containing nucleoside triphosphate hydrolases"/>
    <property type="match status" value="2"/>
</dbReference>
<dbReference type="InterPro" id="IPR000330">
    <property type="entry name" value="SNF2_N"/>
</dbReference>
<evidence type="ECO:0000259" key="10">
    <source>
        <dbReference type="PROSITE" id="PS50089"/>
    </source>
</evidence>
<dbReference type="OrthoDB" id="448448at2759"/>
<evidence type="ECO:0000259" key="11">
    <source>
        <dbReference type="PROSITE" id="PS51192"/>
    </source>
</evidence>
<name>A0A2R5GH79_9STRA</name>
<dbReference type="InterPro" id="IPR001841">
    <property type="entry name" value="Znf_RING"/>
</dbReference>
<dbReference type="GO" id="GO:0004386">
    <property type="term" value="F:helicase activity"/>
    <property type="evidence" value="ECO:0007669"/>
    <property type="project" value="UniProtKB-KW"/>
</dbReference>
<dbReference type="InterPro" id="IPR050628">
    <property type="entry name" value="SNF2_RAD54_helicase_TF"/>
</dbReference>
<dbReference type="SUPFAM" id="SSF57850">
    <property type="entry name" value="RING/U-box"/>
    <property type="match status" value="1"/>
</dbReference>
<keyword evidence="1" id="KW-0479">Metal-binding</keyword>
<dbReference type="Proteomes" id="UP000241890">
    <property type="component" value="Unassembled WGS sequence"/>
</dbReference>
<feature type="compositionally biased region" description="Basic residues" evidence="9">
    <location>
        <begin position="1722"/>
        <end position="1734"/>
    </location>
</feature>
<feature type="region of interest" description="Disordered" evidence="9">
    <location>
        <begin position="409"/>
        <end position="444"/>
    </location>
</feature>
<dbReference type="InParanoid" id="A0A2R5GH79"/>
<evidence type="ECO:0000256" key="9">
    <source>
        <dbReference type="SAM" id="MobiDB-lite"/>
    </source>
</evidence>
<evidence type="ECO:0000256" key="4">
    <source>
        <dbReference type="ARBA" id="ARBA00022801"/>
    </source>
</evidence>
<dbReference type="InterPro" id="IPR018957">
    <property type="entry name" value="Znf_C3HC4_RING-type"/>
</dbReference>
<keyword evidence="3 8" id="KW-0863">Zinc-finger</keyword>
<dbReference type="GO" id="GO:0016787">
    <property type="term" value="F:hydrolase activity"/>
    <property type="evidence" value="ECO:0007669"/>
    <property type="project" value="UniProtKB-KW"/>
</dbReference>
<dbReference type="InterPro" id="IPR013083">
    <property type="entry name" value="Znf_RING/FYVE/PHD"/>
</dbReference>
<keyword evidence="2" id="KW-0547">Nucleotide-binding</keyword>
<dbReference type="PROSITE" id="PS50089">
    <property type="entry name" value="ZF_RING_2"/>
    <property type="match status" value="1"/>
</dbReference>
<feature type="compositionally biased region" description="Acidic residues" evidence="9">
    <location>
        <begin position="1448"/>
        <end position="1466"/>
    </location>
</feature>
<dbReference type="SMART" id="SM00184">
    <property type="entry name" value="RING"/>
    <property type="match status" value="1"/>
</dbReference>
<keyword evidence="5" id="KW-0347">Helicase</keyword>
<feature type="domain" description="RING-type" evidence="10">
    <location>
        <begin position="1614"/>
        <end position="1666"/>
    </location>
</feature>
<dbReference type="GO" id="GO:0008094">
    <property type="term" value="F:ATP-dependent activity, acting on DNA"/>
    <property type="evidence" value="ECO:0007669"/>
    <property type="project" value="TreeGrafter"/>
</dbReference>
<keyword evidence="4" id="KW-0378">Hydrolase</keyword>
<dbReference type="Gene3D" id="3.30.40.10">
    <property type="entry name" value="Zinc/RING finger domain, C3HC4 (zinc finger)"/>
    <property type="match status" value="1"/>
</dbReference>